<dbReference type="AlphaFoldDB" id="A0A699IGP5"/>
<comment type="caution">
    <text evidence="1">The sequence shown here is derived from an EMBL/GenBank/DDBJ whole genome shotgun (WGS) entry which is preliminary data.</text>
</comment>
<sequence>MAGPIAGNQIARWVFDDLVDFNRETFVARYMEFFFEQQIFDRRCFINRMREELQTSTNLLGQLTTLIVELEAFPDPGEVFDTLMCHRDDMRDEQARVDYLNDCITCAQEQIEIKEEHVRVMEAEDNDVRVYYPAFVVLGIVYGCYRLEFELEALGESKGTAKCLEHMRVIVGRDAVTLGKLEALLARAHVGAALKTGFMADMEVED</sequence>
<proteinExistence type="predicted"/>
<protein>
    <submittedName>
        <fullName evidence="1">Uncharacterized protein</fullName>
    </submittedName>
</protein>
<name>A0A699IGP5_TANCI</name>
<organism evidence="1">
    <name type="scientific">Tanacetum cinerariifolium</name>
    <name type="common">Dalmatian daisy</name>
    <name type="synonym">Chrysanthemum cinerariifolium</name>
    <dbReference type="NCBI Taxonomy" id="118510"/>
    <lineage>
        <taxon>Eukaryota</taxon>
        <taxon>Viridiplantae</taxon>
        <taxon>Streptophyta</taxon>
        <taxon>Embryophyta</taxon>
        <taxon>Tracheophyta</taxon>
        <taxon>Spermatophyta</taxon>
        <taxon>Magnoliopsida</taxon>
        <taxon>eudicotyledons</taxon>
        <taxon>Gunneridae</taxon>
        <taxon>Pentapetalae</taxon>
        <taxon>asterids</taxon>
        <taxon>campanulids</taxon>
        <taxon>Asterales</taxon>
        <taxon>Asteraceae</taxon>
        <taxon>Asteroideae</taxon>
        <taxon>Anthemideae</taxon>
        <taxon>Anthemidinae</taxon>
        <taxon>Tanacetum</taxon>
    </lineage>
</organism>
<evidence type="ECO:0000313" key="1">
    <source>
        <dbReference type="EMBL" id="GEZ60460.1"/>
    </source>
</evidence>
<gene>
    <name evidence="1" type="ORF">Tci_532433</name>
</gene>
<reference evidence="1" key="1">
    <citation type="journal article" date="2019" name="Sci. Rep.">
        <title>Draft genome of Tanacetum cinerariifolium, the natural source of mosquito coil.</title>
        <authorList>
            <person name="Yamashiro T."/>
            <person name="Shiraishi A."/>
            <person name="Satake H."/>
            <person name="Nakayama K."/>
        </authorList>
    </citation>
    <scope>NUCLEOTIDE SEQUENCE</scope>
</reference>
<dbReference type="EMBL" id="BKCJ010299486">
    <property type="protein sequence ID" value="GEZ60460.1"/>
    <property type="molecule type" value="Genomic_DNA"/>
</dbReference>
<accession>A0A699IGP5</accession>